<evidence type="ECO:0000313" key="1">
    <source>
        <dbReference type="EMBL" id="KAK0477810.1"/>
    </source>
</evidence>
<evidence type="ECO:0000313" key="2">
    <source>
        <dbReference type="Proteomes" id="UP001175227"/>
    </source>
</evidence>
<gene>
    <name evidence="1" type="ORF">IW261DRAFT_1631990</name>
</gene>
<dbReference type="EMBL" id="JAUEPR010000015">
    <property type="protein sequence ID" value="KAK0477810.1"/>
    <property type="molecule type" value="Genomic_DNA"/>
</dbReference>
<comment type="caution">
    <text evidence="1">The sequence shown here is derived from an EMBL/GenBank/DDBJ whole genome shotgun (WGS) entry which is preliminary data.</text>
</comment>
<sequence length="61" mass="6954">MQTANEKGDPFAYRRWYIFNGLPDLVTRLEKNIRFPKYDRSILYVAGDASGVGYTGSLLAH</sequence>
<dbReference type="Proteomes" id="UP001175227">
    <property type="component" value="Unassembled WGS sequence"/>
</dbReference>
<name>A0AA39UGE6_9AGAR</name>
<organism evidence="1 2">
    <name type="scientific">Armillaria novae-zelandiae</name>
    <dbReference type="NCBI Taxonomy" id="153914"/>
    <lineage>
        <taxon>Eukaryota</taxon>
        <taxon>Fungi</taxon>
        <taxon>Dikarya</taxon>
        <taxon>Basidiomycota</taxon>
        <taxon>Agaricomycotina</taxon>
        <taxon>Agaricomycetes</taxon>
        <taxon>Agaricomycetidae</taxon>
        <taxon>Agaricales</taxon>
        <taxon>Marasmiineae</taxon>
        <taxon>Physalacriaceae</taxon>
        <taxon>Armillaria</taxon>
    </lineage>
</organism>
<dbReference type="AlphaFoldDB" id="A0AA39UGE6"/>
<proteinExistence type="predicted"/>
<protein>
    <submittedName>
        <fullName evidence="1">Uncharacterized protein</fullName>
    </submittedName>
</protein>
<keyword evidence="2" id="KW-1185">Reference proteome</keyword>
<reference evidence="1" key="1">
    <citation type="submission" date="2023-06" db="EMBL/GenBank/DDBJ databases">
        <authorList>
            <consortium name="Lawrence Berkeley National Laboratory"/>
            <person name="Ahrendt S."/>
            <person name="Sahu N."/>
            <person name="Indic B."/>
            <person name="Wong-Bajracharya J."/>
            <person name="Merenyi Z."/>
            <person name="Ke H.-M."/>
            <person name="Monk M."/>
            <person name="Kocsube S."/>
            <person name="Drula E."/>
            <person name="Lipzen A."/>
            <person name="Balint B."/>
            <person name="Henrissat B."/>
            <person name="Andreopoulos B."/>
            <person name="Martin F.M."/>
            <person name="Harder C.B."/>
            <person name="Rigling D."/>
            <person name="Ford K.L."/>
            <person name="Foster G.D."/>
            <person name="Pangilinan J."/>
            <person name="Papanicolaou A."/>
            <person name="Barry K."/>
            <person name="LaButti K."/>
            <person name="Viragh M."/>
            <person name="Koriabine M."/>
            <person name="Yan M."/>
            <person name="Riley R."/>
            <person name="Champramary S."/>
            <person name="Plett K.L."/>
            <person name="Tsai I.J."/>
            <person name="Slot J."/>
            <person name="Sipos G."/>
            <person name="Plett J."/>
            <person name="Nagy L.G."/>
            <person name="Grigoriev I.V."/>
        </authorList>
    </citation>
    <scope>NUCLEOTIDE SEQUENCE</scope>
    <source>
        <strain evidence="1">ICMP 16352</strain>
    </source>
</reference>
<accession>A0AA39UGE6</accession>